<gene>
    <name evidence="3" type="ORF">HNQ66_003607</name>
</gene>
<keyword evidence="1" id="KW-0472">Membrane</keyword>
<dbReference type="Pfam" id="PF20061">
    <property type="entry name" value="DUF6460"/>
    <property type="match status" value="1"/>
</dbReference>
<dbReference type="RefSeq" id="WP_184145538.1">
    <property type="nucleotide sequence ID" value="NZ_JACHIK010000014.1"/>
</dbReference>
<dbReference type="EMBL" id="JACHIK010000014">
    <property type="protein sequence ID" value="MBB5044188.1"/>
    <property type="molecule type" value="Genomic_DNA"/>
</dbReference>
<feature type="domain" description="DUF6460" evidence="2">
    <location>
        <begin position="52"/>
        <end position="87"/>
    </location>
</feature>
<proteinExistence type="predicted"/>
<sequence length="88" mass="9858">MSNGVNGFLGDTPIRVIIKLLILSVTVGFLMSIFGLYPQDILFAVRNFVLDLWNTGFKTLGRLGDYLLLGAVIVIPVFIVIRLLSYRR</sequence>
<dbReference type="InterPro" id="IPR045594">
    <property type="entry name" value="DUF6460"/>
</dbReference>
<name>A0A7W7YXN4_9HYPH</name>
<keyword evidence="1" id="KW-0812">Transmembrane</keyword>
<dbReference type="Proteomes" id="UP000535406">
    <property type="component" value="Unassembled WGS sequence"/>
</dbReference>
<organism evidence="3 4">
    <name type="scientific">Shinella fusca</name>
    <dbReference type="NCBI Taxonomy" id="544480"/>
    <lineage>
        <taxon>Bacteria</taxon>
        <taxon>Pseudomonadati</taxon>
        <taxon>Pseudomonadota</taxon>
        <taxon>Alphaproteobacteria</taxon>
        <taxon>Hyphomicrobiales</taxon>
        <taxon>Rhizobiaceae</taxon>
        <taxon>Shinella</taxon>
    </lineage>
</organism>
<evidence type="ECO:0000256" key="1">
    <source>
        <dbReference type="SAM" id="Phobius"/>
    </source>
</evidence>
<feature type="transmembrane region" description="Helical" evidence="1">
    <location>
        <begin position="16"/>
        <end position="37"/>
    </location>
</feature>
<dbReference type="AlphaFoldDB" id="A0A7W7YXN4"/>
<keyword evidence="4" id="KW-1185">Reference proteome</keyword>
<evidence type="ECO:0000313" key="4">
    <source>
        <dbReference type="Proteomes" id="UP000535406"/>
    </source>
</evidence>
<accession>A0A7W7YXN4</accession>
<comment type="caution">
    <text evidence="3">The sequence shown here is derived from an EMBL/GenBank/DDBJ whole genome shotgun (WGS) entry which is preliminary data.</text>
</comment>
<evidence type="ECO:0000259" key="2">
    <source>
        <dbReference type="Pfam" id="PF20061"/>
    </source>
</evidence>
<feature type="transmembrane region" description="Helical" evidence="1">
    <location>
        <begin position="66"/>
        <end position="84"/>
    </location>
</feature>
<reference evidence="3 4" key="1">
    <citation type="submission" date="2020-08" db="EMBL/GenBank/DDBJ databases">
        <title>Genomic Encyclopedia of Type Strains, Phase IV (KMG-IV): sequencing the most valuable type-strain genomes for metagenomic binning, comparative biology and taxonomic classification.</title>
        <authorList>
            <person name="Goeker M."/>
        </authorList>
    </citation>
    <scope>NUCLEOTIDE SEQUENCE [LARGE SCALE GENOMIC DNA]</scope>
    <source>
        <strain evidence="3 4">DSM 21319</strain>
    </source>
</reference>
<evidence type="ECO:0000313" key="3">
    <source>
        <dbReference type="EMBL" id="MBB5044188.1"/>
    </source>
</evidence>
<protein>
    <recommendedName>
        <fullName evidence="2">DUF6460 domain-containing protein</fullName>
    </recommendedName>
</protein>
<keyword evidence="1" id="KW-1133">Transmembrane helix</keyword>